<protein>
    <submittedName>
        <fullName evidence="1">Cation transporter</fullName>
    </submittedName>
</protein>
<evidence type="ECO:0000313" key="1">
    <source>
        <dbReference type="EMBL" id="MBP0048565.1"/>
    </source>
</evidence>
<evidence type="ECO:0000313" key="2">
    <source>
        <dbReference type="Proteomes" id="UP000810171"/>
    </source>
</evidence>
<gene>
    <name evidence="1" type="ORF">H9C73_07435</name>
</gene>
<sequence length="116" mass="13295">MSDLDHKPGVKENNLVNRNLKVVTGNADMASLANEIDQLYGVDSVSWEPDKSVLRFAYDATHCNLDIVEALVREKGAAFADGWWNRVKRNYYRFVDENMRDNASHEPHCCNKVPRK</sequence>
<dbReference type="EMBL" id="JACVEW010000009">
    <property type="protein sequence ID" value="MBP0048565.1"/>
    <property type="molecule type" value="Genomic_DNA"/>
</dbReference>
<reference evidence="1 2" key="1">
    <citation type="submission" date="2020-09" db="EMBL/GenBank/DDBJ databases">
        <authorList>
            <person name="Tanuku N.R.S."/>
        </authorList>
    </citation>
    <scope>NUCLEOTIDE SEQUENCE [LARGE SCALE GENOMIC DNA]</scope>
    <source>
        <strain evidence="1 2">AK62</strain>
    </source>
</reference>
<accession>A0ABS3ZA40</accession>
<dbReference type="RefSeq" id="WP_209287184.1">
    <property type="nucleotide sequence ID" value="NZ_JACVEW010000009.1"/>
</dbReference>
<dbReference type="Proteomes" id="UP000810171">
    <property type="component" value="Unassembled WGS sequence"/>
</dbReference>
<keyword evidence="2" id="KW-1185">Reference proteome</keyword>
<comment type="caution">
    <text evidence="1">The sequence shown here is derived from an EMBL/GenBank/DDBJ whole genome shotgun (WGS) entry which is preliminary data.</text>
</comment>
<proteinExistence type="predicted"/>
<organism evidence="1 2">
    <name type="scientific">Marinobacterium alkalitolerans</name>
    <dbReference type="NCBI Taxonomy" id="1542925"/>
    <lineage>
        <taxon>Bacteria</taxon>
        <taxon>Pseudomonadati</taxon>
        <taxon>Pseudomonadota</taxon>
        <taxon>Gammaproteobacteria</taxon>
        <taxon>Oceanospirillales</taxon>
        <taxon>Oceanospirillaceae</taxon>
        <taxon>Marinobacterium</taxon>
    </lineage>
</organism>
<name>A0ABS3ZA40_9GAMM</name>